<dbReference type="GO" id="GO:0005886">
    <property type="term" value="C:plasma membrane"/>
    <property type="evidence" value="ECO:0007669"/>
    <property type="project" value="UniProtKB-SubCell"/>
</dbReference>
<dbReference type="Gene3D" id="1.20.950.20">
    <property type="entry name" value="Transmembrane di-heme cytochromes, Chain C"/>
    <property type="match status" value="1"/>
</dbReference>
<feature type="transmembrane region" description="Helical" evidence="13">
    <location>
        <begin position="207"/>
        <end position="231"/>
    </location>
</feature>
<dbReference type="SUPFAM" id="SSF101874">
    <property type="entry name" value="YceI-like"/>
    <property type="match status" value="1"/>
</dbReference>
<proteinExistence type="inferred from homology"/>
<evidence type="ECO:0000256" key="11">
    <source>
        <dbReference type="ARBA" id="ARBA00023136"/>
    </source>
</evidence>
<keyword evidence="5" id="KW-0349">Heme</keyword>
<dbReference type="PANTHER" id="PTHR30529">
    <property type="entry name" value="CYTOCHROME B561"/>
    <property type="match status" value="1"/>
</dbReference>
<evidence type="ECO:0000256" key="2">
    <source>
        <dbReference type="ARBA" id="ARBA00004651"/>
    </source>
</evidence>
<evidence type="ECO:0000259" key="14">
    <source>
        <dbReference type="SMART" id="SM00867"/>
    </source>
</evidence>
<reference evidence="15" key="1">
    <citation type="submission" date="2020-12" db="EMBL/GenBank/DDBJ databases">
        <title>Sedimentitalea sp. nov., isolated from sand in Incheon.</title>
        <authorList>
            <person name="Kim W."/>
        </authorList>
    </citation>
    <scope>NUCLEOTIDE SEQUENCE</scope>
    <source>
        <strain evidence="15">CAU 1593</strain>
    </source>
</reference>
<evidence type="ECO:0000256" key="6">
    <source>
        <dbReference type="ARBA" id="ARBA00022692"/>
    </source>
</evidence>
<evidence type="ECO:0000256" key="7">
    <source>
        <dbReference type="ARBA" id="ARBA00022723"/>
    </source>
</evidence>
<evidence type="ECO:0000256" key="8">
    <source>
        <dbReference type="ARBA" id="ARBA00022982"/>
    </source>
</evidence>
<keyword evidence="4" id="KW-1003">Cell membrane</keyword>
<dbReference type="GO" id="GO:0046872">
    <property type="term" value="F:metal ion binding"/>
    <property type="evidence" value="ECO:0007669"/>
    <property type="project" value="UniProtKB-KW"/>
</dbReference>
<dbReference type="Pfam" id="PF01292">
    <property type="entry name" value="Ni_hydr_CYTB"/>
    <property type="match status" value="1"/>
</dbReference>
<comment type="subcellular location">
    <subcellularLocation>
        <location evidence="2">Cell membrane</location>
        <topology evidence="2">Multi-pass membrane protein</topology>
    </subcellularLocation>
</comment>
<evidence type="ECO:0000313" key="16">
    <source>
        <dbReference type="Proteomes" id="UP000619079"/>
    </source>
</evidence>
<keyword evidence="3" id="KW-0813">Transport</keyword>
<dbReference type="InterPro" id="IPR011577">
    <property type="entry name" value="Cyt_b561_bac/Ni-Hgenase"/>
</dbReference>
<dbReference type="GO" id="GO:0020037">
    <property type="term" value="F:heme binding"/>
    <property type="evidence" value="ECO:0007669"/>
    <property type="project" value="TreeGrafter"/>
</dbReference>
<feature type="transmembrane region" description="Helical" evidence="13">
    <location>
        <begin position="100"/>
        <end position="120"/>
    </location>
</feature>
<keyword evidence="7" id="KW-0479">Metal-binding</keyword>
<dbReference type="InterPro" id="IPR007372">
    <property type="entry name" value="Lipid/polyisoprenoid-bd_YceI"/>
</dbReference>
<feature type="transmembrane region" description="Helical" evidence="13">
    <location>
        <begin position="12"/>
        <end position="34"/>
    </location>
</feature>
<comment type="cofactor">
    <cofactor evidence="1">
        <name>heme b</name>
        <dbReference type="ChEBI" id="CHEBI:60344"/>
    </cofactor>
</comment>
<dbReference type="SMART" id="SM00867">
    <property type="entry name" value="YceI"/>
    <property type="match status" value="1"/>
</dbReference>
<comment type="similarity">
    <text evidence="12">Belongs to the cytochrome b561 family.</text>
</comment>
<evidence type="ECO:0000256" key="13">
    <source>
        <dbReference type="SAM" id="Phobius"/>
    </source>
</evidence>
<protein>
    <submittedName>
        <fullName evidence="15">Cytochrome b/b6 domain-containing protein</fullName>
    </submittedName>
</protein>
<evidence type="ECO:0000256" key="10">
    <source>
        <dbReference type="ARBA" id="ARBA00023004"/>
    </source>
</evidence>
<feature type="transmembrane region" description="Helical" evidence="13">
    <location>
        <begin position="164"/>
        <end position="182"/>
    </location>
</feature>
<evidence type="ECO:0000256" key="4">
    <source>
        <dbReference type="ARBA" id="ARBA00022475"/>
    </source>
</evidence>
<comment type="caution">
    <text evidence="15">The sequence shown here is derived from an EMBL/GenBank/DDBJ whole genome shotgun (WGS) entry which is preliminary data.</text>
</comment>
<dbReference type="Proteomes" id="UP000619079">
    <property type="component" value="Unassembled WGS sequence"/>
</dbReference>
<keyword evidence="10" id="KW-0408">Iron</keyword>
<dbReference type="InterPro" id="IPR036761">
    <property type="entry name" value="TTHA0802/YceI-like_sf"/>
</dbReference>
<dbReference type="RefSeq" id="WP_199026466.1">
    <property type="nucleotide sequence ID" value="NZ_JAELVR010000016.1"/>
</dbReference>
<dbReference type="SUPFAM" id="SSF81342">
    <property type="entry name" value="Transmembrane di-heme cytochromes"/>
    <property type="match status" value="1"/>
</dbReference>
<gene>
    <name evidence="15" type="ORF">JF290_18900</name>
</gene>
<dbReference type="PANTHER" id="PTHR30529:SF1">
    <property type="entry name" value="CYTOCHROME B561 HOMOLOG 2"/>
    <property type="match status" value="1"/>
</dbReference>
<feature type="transmembrane region" description="Helical" evidence="13">
    <location>
        <begin position="54"/>
        <end position="79"/>
    </location>
</feature>
<evidence type="ECO:0000256" key="1">
    <source>
        <dbReference type="ARBA" id="ARBA00001970"/>
    </source>
</evidence>
<dbReference type="AlphaFoldDB" id="A0A8J7IMM6"/>
<dbReference type="Pfam" id="PF04264">
    <property type="entry name" value="YceI"/>
    <property type="match status" value="1"/>
</dbReference>
<feature type="domain" description="Lipid/polyisoprenoid-binding YceI-like" evidence="14">
    <location>
        <begin position="250"/>
        <end position="405"/>
    </location>
</feature>
<dbReference type="Gene3D" id="2.40.128.110">
    <property type="entry name" value="Lipid/polyisoprenoid-binding, YceI-like"/>
    <property type="match status" value="1"/>
</dbReference>
<evidence type="ECO:0000256" key="12">
    <source>
        <dbReference type="ARBA" id="ARBA00037975"/>
    </source>
</evidence>
<evidence type="ECO:0000313" key="15">
    <source>
        <dbReference type="EMBL" id="MBJ6373593.1"/>
    </source>
</evidence>
<sequence length="411" mass="43574">MRLANTAAGYGVITKSFHWLTALLILTVIPLGIIAKDMAEALILPEGGADPDTIARAALLFSLHKTVGVAIFCTALARIAWALSQPKPGPVSAEQRVQVFLARTVHWLLYGSLLLVPLTGWAAHSAAPGFAPILWPFGQALPFIPASPRLADLFSGLHVTFERVLVISILLHVAGALKHHLIDRDTTLQRMWFGRHNGTQVTPAPKAIAPILAALAVWSVALGIGFATGLYDDQRGGSLTDSPRATSGSDWQVTDGTLGLTITQLGSTVTGSFSTWSADITFDETVESGRAGIVSVTIAVDSLTLGLVTEQAMGPEYLDTERHPTARFEGDILVTETGLIAEGPLTLKGASVPVRLPFTLDLANGRADISGTTQLNRLDYDIGSTVTDEGMLGFDVEVSVTLTATRATPEQ</sequence>
<keyword evidence="11 13" id="KW-0472">Membrane</keyword>
<dbReference type="InterPro" id="IPR052168">
    <property type="entry name" value="Cytochrome_b561_oxidase"/>
</dbReference>
<accession>A0A8J7IMM6</accession>
<dbReference type="EMBL" id="JAELVR010000016">
    <property type="protein sequence ID" value="MBJ6373593.1"/>
    <property type="molecule type" value="Genomic_DNA"/>
</dbReference>
<evidence type="ECO:0000256" key="9">
    <source>
        <dbReference type="ARBA" id="ARBA00022989"/>
    </source>
</evidence>
<name>A0A8J7IMM6_9RHOB</name>
<evidence type="ECO:0000256" key="5">
    <source>
        <dbReference type="ARBA" id="ARBA00022617"/>
    </source>
</evidence>
<dbReference type="GO" id="GO:0022904">
    <property type="term" value="P:respiratory electron transport chain"/>
    <property type="evidence" value="ECO:0007669"/>
    <property type="project" value="InterPro"/>
</dbReference>
<keyword evidence="16" id="KW-1185">Reference proteome</keyword>
<keyword evidence="9 13" id="KW-1133">Transmembrane helix</keyword>
<keyword evidence="6 13" id="KW-0812">Transmembrane</keyword>
<evidence type="ECO:0000256" key="3">
    <source>
        <dbReference type="ARBA" id="ARBA00022448"/>
    </source>
</evidence>
<organism evidence="15 16">
    <name type="scientific">Sedimentitalea arenosa</name>
    <dbReference type="NCBI Taxonomy" id="2798803"/>
    <lineage>
        <taxon>Bacteria</taxon>
        <taxon>Pseudomonadati</taxon>
        <taxon>Pseudomonadota</taxon>
        <taxon>Alphaproteobacteria</taxon>
        <taxon>Rhodobacterales</taxon>
        <taxon>Paracoccaceae</taxon>
        <taxon>Sedimentitalea</taxon>
    </lineage>
</organism>
<keyword evidence="8" id="KW-0249">Electron transport</keyword>
<dbReference type="GO" id="GO:0009055">
    <property type="term" value="F:electron transfer activity"/>
    <property type="evidence" value="ECO:0007669"/>
    <property type="project" value="InterPro"/>
</dbReference>
<dbReference type="InterPro" id="IPR016174">
    <property type="entry name" value="Di-haem_cyt_TM"/>
</dbReference>